<name>A0ABM7NTM5_9VIRU</name>
<dbReference type="RefSeq" id="YP_010842025.1">
    <property type="nucleotide sequence ID" value="NC_079139.1"/>
</dbReference>
<sequence>MSFSKPKSLPRNTFAKNINRHRKLGTVGLLTKKLAVYDSICKKHSVGSLTFRNCKVASNSGKSIIIDHEEIRGNMKCGVLLVKAISVYDSQEIYDVVQVKLDKEARIEKKRQEDFEKSKQELERLKKAGDINFDENDTNHKNLVNELMKKLDETTNNEINRNESQETNNNESQETNTNESQETNNNESQETINNESQETNTNESQETNNNEFIENNTDESLEKISKETQQKKHTRERNKYYRNFMRDFKSKFSIKLQPDYNFFEGKVETTDMIIENSIVYEIDMNVNQKTKYFLVVGDLQLKSGLLRQIDPMYKSESVVEEQNEFIERIKAKEDIKIQESDADVLESESDNDDIDNGIVDVIVNNNDS</sequence>
<organism evidence="2 3">
    <name type="scientific">Cotonvirus japonicus</name>
    <dbReference type="NCBI Taxonomy" id="2811091"/>
    <lineage>
        <taxon>Viruses</taxon>
        <taxon>Varidnaviria</taxon>
        <taxon>Bamfordvirae</taxon>
        <taxon>Nucleocytoviricota</taxon>
        <taxon>Megaviricetes</taxon>
        <taxon>Imitervirales</taxon>
        <taxon>Mimiviridae</taxon>
        <taxon>Megamimivirinae</taxon>
        <taxon>Cotonvirus</taxon>
        <taxon>Cotonvirus japonicum</taxon>
    </lineage>
</organism>
<reference evidence="2 3" key="1">
    <citation type="submission" date="2021-02" db="EMBL/GenBank/DDBJ databases">
        <title>Cotonvirus japonicus, which uses Golgi apparatus of host cells for its virion factory, phylogenetically links tailed tupanvirus and icosahedral mimivirus.</title>
        <authorList>
            <person name="Takahashi H."/>
            <person name="Fukaya S."/>
            <person name="Song C."/>
            <person name="Murata K."/>
            <person name="Takemura M."/>
        </authorList>
    </citation>
    <scope>NUCLEOTIDE SEQUENCE [LARGE SCALE GENOMIC DNA]</scope>
</reference>
<accession>A0ABM7NTM5</accession>
<proteinExistence type="predicted"/>
<protein>
    <submittedName>
        <fullName evidence="2">Uncharacterized protein</fullName>
    </submittedName>
</protein>
<dbReference type="Proteomes" id="UP001321479">
    <property type="component" value="Segment"/>
</dbReference>
<feature type="compositionally biased region" description="Basic and acidic residues" evidence="1">
    <location>
        <begin position="220"/>
        <end position="230"/>
    </location>
</feature>
<evidence type="ECO:0000313" key="3">
    <source>
        <dbReference type="Proteomes" id="UP001321479"/>
    </source>
</evidence>
<keyword evidence="3" id="KW-1185">Reference proteome</keyword>
<dbReference type="EMBL" id="AP024483">
    <property type="protein sequence ID" value="BCS83417.1"/>
    <property type="molecule type" value="Genomic_DNA"/>
</dbReference>
<feature type="region of interest" description="Disordered" evidence="1">
    <location>
        <begin position="156"/>
        <end position="238"/>
    </location>
</feature>
<evidence type="ECO:0000256" key="1">
    <source>
        <dbReference type="SAM" id="MobiDB-lite"/>
    </source>
</evidence>
<feature type="compositionally biased region" description="Low complexity" evidence="1">
    <location>
        <begin position="165"/>
        <end position="215"/>
    </location>
</feature>
<dbReference type="GeneID" id="80558622"/>
<evidence type="ECO:0000313" key="2">
    <source>
        <dbReference type="EMBL" id="BCS83417.1"/>
    </source>
</evidence>